<organism evidence="1 2">
    <name type="scientific">Lasiosphaeris hirsuta</name>
    <dbReference type="NCBI Taxonomy" id="260670"/>
    <lineage>
        <taxon>Eukaryota</taxon>
        <taxon>Fungi</taxon>
        <taxon>Dikarya</taxon>
        <taxon>Ascomycota</taxon>
        <taxon>Pezizomycotina</taxon>
        <taxon>Sordariomycetes</taxon>
        <taxon>Sordariomycetidae</taxon>
        <taxon>Sordariales</taxon>
        <taxon>Lasiosphaeriaceae</taxon>
        <taxon>Lasiosphaeris</taxon>
    </lineage>
</organism>
<name>A0AA40DGI4_9PEZI</name>
<comment type="caution">
    <text evidence="1">The sequence shown here is derived from an EMBL/GenBank/DDBJ whole genome shotgun (WGS) entry which is preliminary data.</text>
</comment>
<evidence type="ECO:0000313" key="2">
    <source>
        <dbReference type="Proteomes" id="UP001172102"/>
    </source>
</evidence>
<evidence type="ECO:0000313" key="1">
    <source>
        <dbReference type="EMBL" id="KAK0702664.1"/>
    </source>
</evidence>
<dbReference type="AlphaFoldDB" id="A0AA40DGI4"/>
<sequence>YLWDKVAYIAVYLYNRTLYSTLDYKTLYKVKFGSQLDADNINTIGSLVYFKRKP</sequence>
<reference evidence="1" key="1">
    <citation type="submission" date="2023-06" db="EMBL/GenBank/DDBJ databases">
        <title>Genome-scale phylogeny and comparative genomics of the fungal order Sordariales.</title>
        <authorList>
            <consortium name="Lawrence Berkeley National Laboratory"/>
            <person name="Hensen N."/>
            <person name="Bonometti L."/>
            <person name="Westerberg I."/>
            <person name="Brannstrom I.O."/>
            <person name="Guillou S."/>
            <person name="Cros-Aarteil S."/>
            <person name="Calhoun S."/>
            <person name="Haridas S."/>
            <person name="Kuo A."/>
            <person name="Mondo S."/>
            <person name="Pangilinan J."/>
            <person name="Riley R."/>
            <person name="Labutti K."/>
            <person name="Andreopoulos B."/>
            <person name="Lipzen A."/>
            <person name="Chen C."/>
            <person name="Yanf M."/>
            <person name="Daum C."/>
            <person name="Ng V."/>
            <person name="Clum A."/>
            <person name="Steindorff A."/>
            <person name="Ohm R."/>
            <person name="Martin F."/>
            <person name="Silar P."/>
            <person name="Natvig D."/>
            <person name="Lalanne C."/>
            <person name="Gautier V."/>
            <person name="Ament-Velasquez S.L."/>
            <person name="Kruys A."/>
            <person name="Hutchinson M.I."/>
            <person name="Powell A.J."/>
            <person name="Barry K."/>
            <person name="Miller A.N."/>
            <person name="Grigoriev I.V."/>
            <person name="Debuchy R."/>
            <person name="Gladieux P."/>
            <person name="Thoren M.H."/>
            <person name="Johannesson H."/>
        </authorList>
    </citation>
    <scope>NUCLEOTIDE SEQUENCE</scope>
    <source>
        <strain evidence="1">SMH4607-1</strain>
    </source>
</reference>
<keyword evidence="2" id="KW-1185">Reference proteome</keyword>
<dbReference type="EMBL" id="JAUKUA010000008">
    <property type="protein sequence ID" value="KAK0702664.1"/>
    <property type="molecule type" value="Genomic_DNA"/>
</dbReference>
<gene>
    <name evidence="1" type="ORF">B0H67DRAFT_499847</name>
</gene>
<dbReference type="Proteomes" id="UP001172102">
    <property type="component" value="Unassembled WGS sequence"/>
</dbReference>
<protein>
    <submittedName>
        <fullName evidence="1">Uncharacterized protein</fullName>
    </submittedName>
</protein>
<feature type="non-terminal residue" evidence="1">
    <location>
        <position position="1"/>
    </location>
</feature>
<accession>A0AA40DGI4</accession>
<proteinExistence type="predicted"/>